<sequence>MKADDSHIDKNSPPMILEMRGITKSFPGVTANDNVNLELFKGEVLALLGENGAGKSSLMNVLVGLYRPDAGDIYVNGKKVHIHSPKDSMELGIGMVHQNFKLVDTMTVAENVILGEQEQRFAPKMKEVSTRIREISDHYGLNVAPDCYISELSVGERQRVEILKLIYRGAEILILDEPTAVLTPQESQDLYKTIRQMTSEGKSAIFITHKMDEVIRFSDWVRVLKKGKLAAVKRTADTTPTELARLMVGREVLFNIEKDEFKPGDTILQLKNVELKGSDGIKLLDNLNFEIRSGEILGIAGVAGNGQVELTEIITGLRTIDSGSILLNERDRTNKSPIEMIKSGVSHIPSDRVAMGIVGDMSVANNLAMKGYREKPIIRGGILRRARILDLAKRMISVFKISTPSTNTHVKFLSGGNIQKTILAREIDACGDLLVAAYPSRGLDVGATEAVRTEIVKQRDAGRAVLLVSEDLDELVSISDRIAVMFEGKIIGLVDSNTEHEKIGLMMAGIK</sequence>
<keyword evidence="3" id="KW-1003">Cell membrane</keyword>
<evidence type="ECO:0000256" key="6">
    <source>
        <dbReference type="ARBA" id="ARBA00022741"/>
    </source>
</evidence>
<dbReference type="InterPro" id="IPR003593">
    <property type="entry name" value="AAA+_ATPase"/>
</dbReference>
<keyword evidence="4" id="KW-0762">Sugar transport</keyword>
<dbReference type="EMBL" id="JAQQAL010000040">
    <property type="protein sequence ID" value="MDC7228048.1"/>
    <property type="molecule type" value="Genomic_DNA"/>
</dbReference>
<feature type="domain" description="ABC transporter" evidence="10">
    <location>
        <begin position="268"/>
        <end position="510"/>
    </location>
</feature>
<evidence type="ECO:0000256" key="3">
    <source>
        <dbReference type="ARBA" id="ARBA00022475"/>
    </source>
</evidence>
<comment type="caution">
    <text evidence="11">The sequence shown here is derived from an EMBL/GenBank/DDBJ whole genome shotgun (WGS) entry which is preliminary data.</text>
</comment>
<protein>
    <submittedName>
        <fullName evidence="11">ABC transporter ATP-binding protein</fullName>
    </submittedName>
</protein>
<gene>
    <name evidence="11" type="ORF">PQJ61_14895</name>
</gene>
<dbReference type="AlphaFoldDB" id="A0AAJ1MJZ3"/>
<evidence type="ECO:0000259" key="10">
    <source>
        <dbReference type="PROSITE" id="PS50893"/>
    </source>
</evidence>
<evidence type="ECO:0000256" key="2">
    <source>
        <dbReference type="ARBA" id="ARBA00022448"/>
    </source>
</evidence>
<proteinExistence type="predicted"/>
<dbReference type="InterPro" id="IPR050107">
    <property type="entry name" value="ABC_carbohydrate_import_ATPase"/>
</dbReference>
<dbReference type="InterPro" id="IPR003439">
    <property type="entry name" value="ABC_transporter-like_ATP-bd"/>
</dbReference>
<name>A0AAJ1MJZ3_9SPIO</name>
<keyword evidence="9" id="KW-0472">Membrane</keyword>
<evidence type="ECO:0000256" key="9">
    <source>
        <dbReference type="ARBA" id="ARBA00023136"/>
    </source>
</evidence>
<dbReference type="GO" id="GO:0016887">
    <property type="term" value="F:ATP hydrolysis activity"/>
    <property type="evidence" value="ECO:0007669"/>
    <property type="project" value="InterPro"/>
</dbReference>
<accession>A0AAJ1MJZ3</accession>
<dbReference type="Proteomes" id="UP001221217">
    <property type="component" value="Unassembled WGS sequence"/>
</dbReference>
<organism evidence="11 12">
    <name type="scientific">Candidatus Thalassospirochaeta sargassi</name>
    <dbReference type="NCBI Taxonomy" id="3119039"/>
    <lineage>
        <taxon>Bacteria</taxon>
        <taxon>Pseudomonadati</taxon>
        <taxon>Spirochaetota</taxon>
        <taxon>Spirochaetia</taxon>
        <taxon>Spirochaetales</taxon>
        <taxon>Spirochaetaceae</taxon>
        <taxon>Candidatus Thalassospirochaeta</taxon>
    </lineage>
</organism>
<feature type="domain" description="ABC transporter" evidence="10">
    <location>
        <begin position="17"/>
        <end position="251"/>
    </location>
</feature>
<dbReference type="PROSITE" id="PS00211">
    <property type="entry name" value="ABC_TRANSPORTER_1"/>
    <property type="match status" value="1"/>
</dbReference>
<dbReference type="PROSITE" id="PS50893">
    <property type="entry name" value="ABC_TRANSPORTER_2"/>
    <property type="match status" value="2"/>
</dbReference>
<comment type="subcellular location">
    <subcellularLocation>
        <location evidence="1">Cell membrane</location>
        <topology evidence="1">Peripheral membrane protein</topology>
    </subcellularLocation>
</comment>
<dbReference type="GO" id="GO:0005524">
    <property type="term" value="F:ATP binding"/>
    <property type="evidence" value="ECO:0007669"/>
    <property type="project" value="UniProtKB-KW"/>
</dbReference>
<dbReference type="FunFam" id="3.40.50.300:FF:000127">
    <property type="entry name" value="Ribose import ATP-binding protein RbsA"/>
    <property type="match status" value="1"/>
</dbReference>
<evidence type="ECO:0000256" key="7">
    <source>
        <dbReference type="ARBA" id="ARBA00022840"/>
    </source>
</evidence>
<evidence type="ECO:0000313" key="12">
    <source>
        <dbReference type="Proteomes" id="UP001221217"/>
    </source>
</evidence>
<evidence type="ECO:0000256" key="4">
    <source>
        <dbReference type="ARBA" id="ARBA00022597"/>
    </source>
</evidence>
<dbReference type="PANTHER" id="PTHR43790:SF4">
    <property type="entry name" value="GUANOSINE IMPORT ATP-BINDING PROTEIN NUPO"/>
    <property type="match status" value="1"/>
</dbReference>
<dbReference type="CDD" id="cd03216">
    <property type="entry name" value="ABC_Carb_Monos_I"/>
    <property type="match status" value="1"/>
</dbReference>
<dbReference type="Gene3D" id="3.40.50.300">
    <property type="entry name" value="P-loop containing nucleotide triphosphate hydrolases"/>
    <property type="match status" value="2"/>
</dbReference>
<keyword evidence="8" id="KW-1278">Translocase</keyword>
<evidence type="ECO:0000256" key="5">
    <source>
        <dbReference type="ARBA" id="ARBA00022737"/>
    </source>
</evidence>
<keyword evidence="2" id="KW-0813">Transport</keyword>
<reference evidence="11 12" key="1">
    <citation type="submission" date="2022-12" db="EMBL/GenBank/DDBJ databases">
        <title>Metagenome assembled genome from gulf of manar.</title>
        <authorList>
            <person name="Kohli P."/>
            <person name="Pk S."/>
            <person name="Venkata Ramana C."/>
            <person name="Sasikala C."/>
        </authorList>
    </citation>
    <scope>NUCLEOTIDE SEQUENCE [LARGE SCALE GENOMIC DNA]</scope>
    <source>
        <strain evidence="11">JB008</strain>
    </source>
</reference>
<evidence type="ECO:0000256" key="8">
    <source>
        <dbReference type="ARBA" id="ARBA00022967"/>
    </source>
</evidence>
<evidence type="ECO:0000313" key="11">
    <source>
        <dbReference type="EMBL" id="MDC7228048.1"/>
    </source>
</evidence>
<dbReference type="Pfam" id="PF00005">
    <property type="entry name" value="ABC_tran"/>
    <property type="match status" value="2"/>
</dbReference>
<dbReference type="InterPro" id="IPR017871">
    <property type="entry name" value="ABC_transporter-like_CS"/>
</dbReference>
<dbReference type="PANTHER" id="PTHR43790">
    <property type="entry name" value="CARBOHYDRATE TRANSPORT ATP-BINDING PROTEIN MG119-RELATED"/>
    <property type="match status" value="1"/>
</dbReference>
<dbReference type="CDD" id="cd03215">
    <property type="entry name" value="ABC_Carb_Monos_II"/>
    <property type="match status" value="1"/>
</dbReference>
<dbReference type="SMART" id="SM00382">
    <property type="entry name" value="AAA"/>
    <property type="match status" value="1"/>
</dbReference>
<dbReference type="InterPro" id="IPR027417">
    <property type="entry name" value="P-loop_NTPase"/>
</dbReference>
<keyword evidence="5" id="KW-0677">Repeat</keyword>
<dbReference type="SUPFAM" id="SSF52540">
    <property type="entry name" value="P-loop containing nucleoside triphosphate hydrolases"/>
    <property type="match status" value="2"/>
</dbReference>
<evidence type="ECO:0000256" key="1">
    <source>
        <dbReference type="ARBA" id="ARBA00004202"/>
    </source>
</evidence>
<keyword evidence="7 11" id="KW-0067">ATP-binding</keyword>
<dbReference type="GO" id="GO:0005886">
    <property type="term" value="C:plasma membrane"/>
    <property type="evidence" value="ECO:0007669"/>
    <property type="project" value="UniProtKB-SubCell"/>
</dbReference>
<keyword evidence="6" id="KW-0547">Nucleotide-binding</keyword>